<feature type="region of interest" description="Disordered" evidence="1">
    <location>
        <begin position="448"/>
        <end position="630"/>
    </location>
</feature>
<gene>
    <name evidence="2" type="ORF">ZHAS_00004483</name>
</gene>
<dbReference type="EMBL" id="ATLV01013123">
    <property type="status" value="NOT_ANNOTATED_CDS"/>
    <property type="molecule type" value="Genomic_DNA"/>
</dbReference>
<feature type="compositionally biased region" description="Acidic residues" evidence="1">
    <location>
        <begin position="61"/>
        <end position="70"/>
    </location>
</feature>
<sequence>MCLEYDGPDQANQQNPRNGELHPPEVDDIVEESDHSEAESSMTWPCYSVDSEMSFSGYTADSDDSGDSNDTEISSLSSYAEELPDAVETNVGASLGGMRVGEDVFSVVDNESTVEAIASEEVRAVPDVSSVVCAEAAAEVIDIEVDSVVDAEAAAEVIVIEVDSVVDAEAAAEAIDIEVDSVVDAETAVEVIVIEVDSVVDAEAADGAIVIEVDSVIDAEAADGAIVIEEVPADQIVDDAEAGDTDRTYVSSGEEYSPHESCSCPCWHEAQEAKMRKEAVNKVHTEPVDNKTGRRGVKRKLEDVSDSKYEEAKMKKEAVIKVNPEPVGNNTGPRGVKRKQEDVSDSAYEEEAKLKRANVNVADSDAAPSDSDVEKKEVWDADAAAASGINIENELGADGQVAGPSGLQAVQAGYASDHTYVSSGEEYSPDESCSCPCWHEAQEAKRMKEEMEQVDIHSQSLDTKTGQRGVKRKQEDPAPDTINSEEFAEEVPEWKKAKLGVMDGDAGGMHVTQDEVSNADATSSAIDAEQEGASGAEAGPSGLQAPGMGAGAMDVAYDSDLTSGIEHSPRVQSQSTAKDTEPEPPRKTRRRRCKRSRRDRDSDSSESYVLRPRPLFPILLDTTDTETDSP</sequence>
<proteinExistence type="predicted"/>
<keyword evidence="4" id="KW-1185">Reference proteome</keyword>
<reference evidence="3" key="2">
    <citation type="submission" date="2020-05" db="UniProtKB">
        <authorList>
            <consortium name="EnsemblMetazoa"/>
        </authorList>
    </citation>
    <scope>IDENTIFICATION</scope>
</reference>
<dbReference type="AlphaFoldDB" id="A0A084VH19"/>
<dbReference type="OrthoDB" id="10662652at2759"/>
<feature type="compositionally biased region" description="Polar residues" evidence="1">
    <location>
        <begin position="456"/>
        <end position="466"/>
    </location>
</feature>
<name>A0A084VH19_ANOSI</name>
<dbReference type="VEuPathDB" id="VectorBase:ASIS009676"/>
<evidence type="ECO:0000256" key="1">
    <source>
        <dbReference type="SAM" id="MobiDB-lite"/>
    </source>
</evidence>
<accession>A0A084VH19</accession>
<feature type="compositionally biased region" description="Polar residues" evidence="1">
    <location>
        <begin position="514"/>
        <end position="525"/>
    </location>
</feature>
<dbReference type="EnsemblMetazoa" id="ASIC004483-RA">
    <property type="protein sequence ID" value="ASIC004483-PA"/>
    <property type="gene ID" value="ASIC004483"/>
</dbReference>
<reference evidence="2 4" key="1">
    <citation type="journal article" date="2014" name="BMC Genomics">
        <title>Genome sequence of Anopheles sinensis provides insight into genetics basis of mosquito competence for malaria parasites.</title>
        <authorList>
            <person name="Zhou D."/>
            <person name="Zhang D."/>
            <person name="Ding G."/>
            <person name="Shi L."/>
            <person name="Hou Q."/>
            <person name="Ye Y."/>
            <person name="Xu Y."/>
            <person name="Zhou H."/>
            <person name="Xiong C."/>
            <person name="Li S."/>
            <person name="Yu J."/>
            <person name="Hong S."/>
            <person name="Yu X."/>
            <person name="Zou P."/>
            <person name="Chen C."/>
            <person name="Chang X."/>
            <person name="Wang W."/>
            <person name="Lv Y."/>
            <person name="Sun Y."/>
            <person name="Ma L."/>
            <person name="Shen B."/>
            <person name="Zhu C."/>
        </authorList>
    </citation>
    <scope>NUCLEOTIDE SEQUENCE [LARGE SCALE GENOMIC DNA]</scope>
</reference>
<feature type="compositionally biased region" description="Low complexity" evidence="1">
    <location>
        <begin position="531"/>
        <end position="542"/>
    </location>
</feature>
<dbReference type="VEuPathDB" id="VectorBase:ASIC004483"/>
<protein>
    <submittedName>
        <fullName evidence="2 3">Uncharacterized protein</fullName>
    </submittedName>
</protein>
<feature type="region of interest" description="Disordered" evidence="1">
    <location>
        <begin position="1"/>
        <end position="75"/>
    </location>
</feature>
<dbReference type="EMBL" id="KE524840">
    <property type="protein sequence ID" value="KFB37263.1"/>
    <property type="molecule type" value="Genomic_DNA"/>
</dbReference>
<feature type="region of interest" description="Disordered" evidence="1">
    <location>
        <begin position="323"/>
        <end position="349"/>
    </location>
</feature>
<dbReference type="Proteomes" id="UP000030765">
    <property type="component" value="Unassembled WGS sequence"/>
</dbReference>
<evidence type="ECO:0000313" key="2">
    <source>
        <dbReference type="EMBL" id="KFB37263.1"/>
    </source>
</evidence>
<evidence type="ECO:0000313" key="4">
    <source>
        <dbReference type="Proteomes" id="UP000030765"/>
    </source>
</evidence>
<feature type="compositionally biased region" description="Basic residues" evidence="1">
    <location>
        <begin position="587"/>
        <end position="597"/>
    </location>
</feature>
<organism evidence="2">
    <name type="scientific">Anopheles sinensis</name>
    <name type="common">Mosquito</name>
    <dbReference type="NCBI Taxonomy" id="74873"/>
    <lineage>
        <taxon>Eukaryota</taxon>
        <taxon>Metazoa</taxon>
        <taxon>Ecdysozoa</taxon>
        <taxon>Arthropoda</taxon>
        <taxon>Hexapoda</taxon>
        <taxon>Insecta</taxon>
        <taxon>Pterygota</taxon>
        <taxon>Neoptera</taxon>
        <taxon>Endopterygota</taxon>
        <taxon>Diptera</taxon>
        <taxon>Nematocera</taxon>
        <taxon>Culicoidea</taxon>
        <taxon>Culicidae</taxon>
        <taxon>Anophelinae</taxon>
        <taxon>Anopheles</taxon>
    </lineage>
</organism>
<evidence type="ECO:0000313" key="3">
    <source>
        <dbReference type="EnsemblMetazoa" id="ASIC004483-PA"/>
    </source>
</evidence>